<dbReference type="SUPFAM" id="SSF103473">
    <property type="entry name" value="MFS general substrate transporter"/>
    <property type="match status" value="1"/>
</dbReference>
<feature type="transmembrane region" description="Helical" evidence="9">
    <location>
        <begin position="552"/>
        <end position="574"/>
    </location>
</feature>
<dbReference type="GO" id="GO:0015113">
    <property type="term" value="F:nitrite transmembrane transporter activity"/>
    <property type="evidence" value="ECO:0007669"/>
    <property type="project" value="InterPro"/>
</dbReference>
<feature type="transmembrane region" description="Helical" evidence="9">
    <location>
        <begin position="220"/>
        <end position="241"/>
    </location>
</feature>
<keyword evidence="11" id="KW-1185">Reference proteome</keyword>
<comment type="similarity">
    <text evidence="2">Belongs to the major facilitator superfamily. Nitrate/nitrite porter (TC 2.A.1.8) family.</text>
</comment>
<name>A0AAN9UV25_9PEZI</name>
<dbReference type="EMBL" id="JAKJXP020000035">
    <property type="protein sequence ID" value="KAK7752710.1"/>
    <property type="molecule type" value="Genomic_DNA"/>
</dbReference>
<feature type="region of interest" description="Disordered" evidence="8">
    <location>
        <begin position="336"/>
        <end position="378"/>
    </location>
</feature>
<dbReference type="NCBIfam" id="TIGR00886">
    <property type="entry name" value="2A0108"/>
    <property type="match status" value="1"/>
</dbReference>
<evidence type="ECO:0000313" key="10">
    <source>
        <dbReference type="EMBL" id="KAK7752710.1"/>
    </source>
</evidence>
<evidence type="ECO:0000256" key="8">
    <source>
        <dbReference type="SAM" id="MobiDB-lite"/>
    </source>
</evidence>
<evidence type="ECO:0000256" key="5">
    <source>
        <dbReference type="ARBA" id="ARBA00022989"/>
    </source>
</evidence>
<evidence type="ECO:0000256" key="3">
    <source>
        <dbReference type="ARBA" id="ARBA00022448"/>
    </source>
</evidence>
<dbReference type="GO" id="GO:0042128">
    <property type="term" value="P:nitrate assimilation"/>
    <property type="evidence" value="ECO:0007669"/>
    <property type="project" value="UniProtKB-KW"/>
</dbReference>
<dbReference type="InterPro" id="IPR011701">
    <property type="entry name" value="MFS"/>
</dbReference>
<dbReference type="GO" id="GO:0015112">
    <property type="term" value="F:nitrate transmembrane transporter activity"/>
    <property type="evidence" value="ECO:0007669"/>
    <property type="project" value="InterPro"/>
</dbReference>
<evidence type="ECO:0000256" key="2">
    <source>
        <dbReference type="ARBA" id="ARBA00008432"/>
    </source>
</evidence>
<evidence type="ECO:0008006" key="12">
    <source>
        <dbReference type="Google" id="ProtNLM"/>
    </source>
</evidence>
<comment type="caution">
    <text evidence="10">The sequence shown here is derived from an EMBL/GenBank/DDBJ whole genome shotgun (WGS) entry which is preliminary data.</text>
</comment>
<organism evidence="10 11">
    <name type="scientific">Diatrype stigma</name>
    <dbReference type="NCBI Taxonomy" id="117547"/>
    <lineage>
        <taxon>Eukaryota</taxon>
        <taxon>Fungi</taxon>
        <taxon>Dikarya</taxon>
        <taxon>Ascomycota</taxon>
        <taxon>Pezizomycotina</taxon>
        <taxon>Sordariomycetes</taxon>
        <taxon>Xylariomycetidae</taxon>
        <taxon>Xylariales</taxon>
        <taxon>Diatrypaceae</taxon>
        <taxon>Diatrype</taxon>
    </lineage>
</organism>
<dbReference type="GO" id="GO:0016020">
    <property type="term" value="C:membrane"/>
    <property type="evidence" value="ECO:0007669"/>
    <property type="project" value="UniProtKB-SubCell"/>
</dbReference>
<dbReference type="InterPro" id="IPR004737">
    <property type="entry name" value="NO3_transporter_NarK/NarU-like"/>
</dbReference>
<feature type="transmembrane region" description="Helical" evidence="9">
    <location>
        <begin position="288"/>
        <end position="311"/>
    </location>
</feature>
<keyword evidence="4 9" id="KW-0812">Transmembrane</keyword>
<feature type="transmembrane region" description="Helical" evidence="9">
    <location>
        <begin position="492"/>
        <end position="510"/>
    </location>
</feature>
<dbReference type="InterPro" id="IPR044772">
    <property type="entry name" value="NO3_transporter"/>
</dbReference>
<dbReference type="Gene3D" id="1.20.1250.20">
    <property type="entry name" value="MFS general substrate transporter like domains"/>
    <property type="match status" value="2"/>
</dbReference>
<evidence type="ECO:0000256" key="7">
    <source>
        <dbReference type="ARBA" id="ARBA00023136"/>
    </source>
</evidence>
<accession>A0AAN9UV25</accession>
<keyword evidence="7 9" id="KW-0472">Membrane</keyword>
<evidence type="ECO:0000256" key="9">
    <source>
        <dbReference type="SAM" id="Phobius"/>
    </source>
</evidence>
<protein>
    <recommendedName>
        <fullName evidence="12">Nitrate/nitrite transporter</fullName>
    </recommendedName>
</protein>
<reference evidence="10 11" key="1">
    <citation type="submission" date="2024-02" db="EMBL/GenBank/DDBJ databases">
        <title>De novo assembly and annotation of 12 fungi associated with fruit tree decline syndrome in Ontario, Canada.</title>
        <authorList>
            <person name="Sulman M."/>
            <person name="Ellouze W."/>
            <person name="Ilyukhin E."/>
        </authorList>
    </citation>
    <scope>NUCLEOTIDE SEQUENCE [LARGE SCALE GENOMIC DNA]</scope>
    <source>
        <strain evidence="10 11">M11/M66-122</strain>
    </source>
</reference>
<feature type="transmembrane region" description="Helical" evidence="9">
    <location>
        <begin position="421"/>
        <end position="442"/>
    </location>
</feature>
<feature type="transmembrane region" description="Helical" evidence="9">
    <location>
        <begin position="580"/>
        <end position="601"/>
    </location>
</feature>
<proteinExistence type="inferred from homology"/>
<dbReference type="PANTHER" id="PTHR23515">
    <property type="entry name" value="HIGH-AFFINITY NITRATE TRANSPORTER 2.3"/>
    <property type="match status" value="1"/>
</dbReference>
<dbReference type="Proteomes" id="UP001320420">
    <property type="component" value="Unassembled WGS sequence"/>
</dbReference>
<gene>
    <name evidence="10" type="ORF">SLS62_005262</name>
</gene>
<keyword evidence="3" id="KW-0813">Transport</keyword>
<dbReference type="Pfam" id="PF07690">
    <property type="entry name" value="MFS_1"/>
    <property type="match status" value="1"/>
</dbReference>
<evidence type="ECO:0000313" key="11">
    <source>
        <dbReference type="Proteomes" id="UP001320420"/>
    </source>
</evidence>
<evidence type="ECO:0000256" key="4">
    <source>
        <dbReference type="ARBA" id="ARBA00022692"/>
    </source>
</evidence>
<evidence type="ECO:0000256" key="1">
    <source>
        <dbReference type="ARBA" id="ARBA00004141"/>
    </source>
</evidence>
<dbReference type="InterPro" id="IPR036259">
    <property type="entry name" value="MFS_trans_sf"/>
</dbReference>
<evidence type="ECO:0000256" key="6">
    <source>
        <dbReference type="ARBA" id="ARBA00023063"/>
    </source>
</evidence>
<feature type="transmembrane region" description="Helical" evidence="9">
    <location>
        <begin position="253"/>
        <end position="276"/>
    </location>
</feature>
<feature type="compositionally biased region" description="Basic and acidic residues" evidence="8">
    <location>
        <begin position="349"/>
        <end position="378"/>
    </location>
</feature>
<dbReference type="AlphaFoldDB" id="A0AAN9UV25"/>
<sequence length="612" mass="64960">MVLGSHSADPPTYIITSIQYSDSSRILDKGPQLATLLDVGKVGDAHYDELIELLVGSLCGCVNDVHPYQPSPGAEEEPGRASTEPKRPIEVKIEHLRLLACCCYIELDPHNDLPRKRSVALSVSKLTHPAHSRHKLAFTMQLSYLWAAPDLTHTIKANLNLSSAEVANSNIVSLVATLFIRLIAGPACDFFGPRNVFAGTLLIGSIPLGLAPLVKSASGLYVSRFFIGILGGAFVPCQVWTTGFFDKNIVGTANALTGGWGNAGGGITYFIMPAVFDSFVARGYTAGVAWRLTFIVPLIVILATAAALLLLCPDTPTGKWSERHLHAEENLKNHGVASETSVVDIPGRSPDKGSSDGGRAIEEDNDNKPRTDATDAPHHWDHEAALSRAEMLSTAKGEIVAKPTWGVAARAMGSPQSLFQIVTYFCSFGGELAINAVLSAYYSANFPSLGQTLAANWAAMFGFLNFITRPAGGAVSDALYKVTGHNLWAKKAWIVACGCLTGMMLIIIGTTDPHHLPTMIGLVALMAVFLEAGNGANFALIPHVHPHANGVVAGATGAGGNLGGVVFAIVFRFMDAGTGYAHAFWIIGIIMIALNLCLCWVPPLPKGQIGGH</sequence>
<keyword evidence="6" id="KW-0534">Nitrate assimilation</keyword>
<feature type="transmembrane region" description="Helical" evidence="9">
    <location>
        <begin position="196"/>
        <end position="214"/>
    </location>
</feature>
<keyword evidence="5 9" id="KW-1133">Transmembrane helix</keyword>
<feature type="transmembrane region" description="Helical" evidence="9">
    <location>
        <begin position="516"/>
        <end position="540"/>
    </location>
</feature>
<comment type="subcellular location">
    <subcellularLocation>
        <location evidence="1">Membrane</location>
        <topology evidence="1">Multi-pass membrane protein</topology>
    </subcellularLocation>
</comment>